<proteinExistence type="predicted"/>
<reference evidence="1 2" key="1">
    <citation type="submission" date="2019-02" db="EMBL/GenBank/DDBJ databases">
        <title>Deep-cultivation of Planctomycetes and their phenomic and genomic characterization uncovers novel biology.</title>
        <authorList>
            <person name="Wiegand S."/>
            <person name="Jogler M."/>
            <person name="Boedeker C."/>
            <person name="Pinto D."/>
            <person name="Vollmers J."/>
            <person name="Rivas-Marin E."/>
            <person name="Kohn T."/>
            <person name="Peeters S.H."/>
            <person name="Heuer A."/>
            <person name="Rast P."/>
            <person name="Oberbeckmann S."/>
            <person name="Bunk B."/>
            <person name="Jeske O."/>
            <person name="Meyerdierks A."/>
            <person name="Storesund J.E."/>
            <person name="Kallscheuer N."/>
            <person name="Luecker S."/>
            <person name="Lage O.M."/>
            <person name="Pohl T."/>
            <person name="Merkel B.J."/>
            <person name="Hornburger P."/>
            <person name="Mueller R.-W."/>
            <person name="Bruemmer F."/>
            <person name="Labrenz M."/>
            <person name="Spormann A.M."/>
            <person name="Op den Camp H."/>
            <person name="Overmann J."/>
            <person name="Amann R."/>
            <person name="Jetten M.S.M."/>
            <person name="Mascher T."/>
            <person name="Medema M.H."/>
            <person name="Devos D.P."/>
            <person name="Kaster A.-K."/>
            <person name="Ovreas L."/>
            <person name="Rohde M."/>
            <person name="Galperin M.Y."/>
            <person name="Jogler C."/>
        </authorList>
    </citation>
    <scope>NUCLEOTIDE SEQUENCE [LARGE SCALE GENOMIC DNA]</scope>
    <source>
        <strain evidence="1 2">Pan181</strain>
    </source>
</reference>
<gene>
    <name evidence="1" type="ORF">Pan181_37080</name>
</gene>
<dbReference type="Proteomes" id="UP000315750">
    <property type="component" value="Chromosome"/>
</dbReference>
<dbReference type="KEGG" id="amuc:Pan181_37080"/>
<sequence length="108" mass="12122">MPKGKRSDAFLHPAIRRIVPLWLPPAVELALAQQDYKLEMRIPGDDRSQLSPSSRLVYRLGLFVGTRLPVLYSWFLSLPFIPTPTTNVSASAPRTGFPWKYTVALSLA</sequence>
<organism evidence="1 2">
    <name type="scientific">Aeoliella mucimassa</name>
    <dbReference type="NCBI Taxonomy" id="2527972"/>
    <lineage>
        <taxon>Bacteria</taxon>
        <taxon>Pseudomonadati</taxon>
        <taxon>Planctomycetota</taxon>
        <taxon>Planctomycetia</taxon>
        <taxon>Pirellulales</taxon>
        <taxon>Lacipirellulaceae</taxon>
        <taxon>Aeoliella</taxon>
    </lineage>
</organism>
<accession>A0A518ARZ1</accession>
<name>A0A518ARZ1_9BACT</name>
<evidence type="ECO:0000313" key="1">
    <source>
        <dbReference type="EMBL" id="QDU57491.1"/>
    </source>
</evidence>
<protein>
    <submittedName>
        <fullName evidence="1">Uncharacterized protein</fullName>
    </submittedName>
</protein>
<dbReference type="AlphaFoldDB" id="A0A518ARZ1"/>
<keyword evidence="2" id="KW-1185">Reference proteome</keyword>
<evidence type="ECO:0000313" key="2">
    <source>
        <dbReference type="Proteomes" id="UP000315750"/>
    </source>
</evidence>
<dbReference type="EMBL" id="CP036278">
    <property type="protein sequence ID" value="QDU57491.1"/>
    <property type="molecule type" value="Genomic_DNA"/>
</dbReference>